<dbReference type="InterPro" id="IPR000683">
    <property type="entry name" value="Gfo/Idh/MocA-like_OxRdtase_N"/>
</dbReference>
<feature type="domain" description="Gfo/Idh/MocA-like oxidoreductase N-terminal" evidence="7">
    <location>
        <begin position="74"/>
        <end position="181"/>
    </location>
</feature>
<sequence length="378" mass="41452">MSSLLISSRCFLFKNMPFSIWVCAQSRDKRATASMLPSGGHWAKTTCPLPTTINIWFTVPTIITKTQESCMQPIRLGLVGYGKIAQDQHVPAIHANPAFQLVAVATQGQPCAGVENFKSLGELLESGLHVDAIAFCTPPQGRFALVQQALAAGKHVLVEKPPCATLGEAMALVQQTAEQGVSGLFAWHSRYAPGIQAARDWLSTRTLHSVQIDWKEDVRKWHPGQAWIWQPGGLGVFDPGINALSIVTHLLPRPLFVESAELRVPSNCQSPIAASIKMSDTQQLDIRAEFDFDHGHDELWSIEVRCAEGTLRLDNGGALLSIDGVRQAVSEEGEYAAVYRHFQQLINTNASDLDVQPLRLVADSFFVGSRATVEPFYD</sequence>
<evidence type="ECO:0000256" key="4">
    <source>
        <dbReference type="ARBA" id="ARBA00023277"/>
    </source>
</evidence>
<dbReference type="GO" id="GO:0000166">
    <property type="term" value="F:nucleotide binding"/>
    <property type="evidence" value="ECO:0007669"/>
    <property type="project" value="InterPro"/>
</dbReference>
<accession>A0A3M2WWX8</accession>
<proteinExistence type="inferred from homology"/>
<protein>
    <recommendedName>
        <fullName evidence="6">D-galactose 1-dehydrogenase</fullName>
        <ecNumber evidence="6">1.1.1.48</ecNumber>
    </recommendedName>
</protein>
<comment type="catalytic activity">
    <reaction evidence="5">
        <text>D-galactose + NAD(+) = D-galactono-1,4-lactone + NADH + H(+)</text>
        <dbReference type="Rhea" id="RHEA:21296"/>
        <dbReference type="ChEBI" id="CHEBI:4139"/>
        <dbReference type="ChEBI" id="CHEBI:15378"/>
        <dbReference type="ChEBI" id="CHEBI:15895"/>
        <dbReference type="ChEBI" id="CHEBI:57540"/>
        <dbReference type="ChEBI" id="CHEBI:57945"/>
        <dbReference type="EC" id="1.1.1.48"/>
    </reaction>
</comment>
<dbReference type="Proteomes" id="UP000277952">
    <property type="component" value="Unassembled WGS sequence"/>
</dbReference>
<dbReference type="Gene3D" id="3.40.50.720">
    <property type="entry name" value="NAD(P)-binding Rossmann-like Domain"/>
    <property type="match status" value="1"/>
</dbReference>
<organism evidence="8 9">
    <name type="scientific">Pseudomonas amygdali pv. morsprunorum</name>
    <dbReference type="NCBI Taxonomy" id="129138"/>
    <lineage>
        <taxon>Bacteria</taxon>
        <taxon>Pseudomonadati</taxon>
        <taxon>Pseudomonadota</taxon>
        <taxon>Gammaproteobacteria</taxon>
        <taxon>Pseudomonadales</taxon>
        <taxon>Pseudomonadaceae</taxon>
        <taxon>Pseudomonas</taxon>
        <taxon>Pseudomonas amygdali</taxon>
    </lineage>
</organism>
<dbReference type="Gene3D" id="3.30.360.10">
    <property type="entry name" value="Dihydrodipicolinate Reductase, domain 2"/>
    <property type="match status" value="1"/>
</dbReference>
<evidence type="ECO:0000256" key="6">
    <source>
        <dbReference type="ARBA" id="ARBA00066627"/>
    </source>
</evidence>
<comment type="similarity">
    <text evidence="1">Belongs to the Gfo/Idh/MocA family.</text>
</comment>
<dbReference type="Pfam" id="PF01408">
    <property type="entry name" value="GFO_IDH_MocA"/>
    <property type="match status" value="1"/>
</dbReference>
<dbReference type="InterPro" id="IPR050463">
    <property type="entry name" value="Gfo/Idh/MocA_oxidrdct_glycsds"/>
</dbReference>
<evidence type="ECO:0000313" key="8">
    <source>
        <dbReference type="EMBL" id="RML55972.1"/>
    </source>
</evidence>
<evidence type="ECO:0000259" key="7">
    <source>
        <dbReference type="Pfam" id="PF01408"/>
    </source>
</evidence>
<dbReference type="FunFam" id="3.30.360.10:FF:000035">
    <property type="entry name" value="Galactose 1-dehydrogenase"/>
    <property type="match status" value="1"/>
</dbReference>
<evidence type="ECO:0000256" key="3">
    <source>
        <dbReference type="ARBA" id="ARBA00023027"/>
    </source>
</evidence>
<dbReference type="SUPFAM" id="SSF51735">
    <property type="entry name" value="NAD(P)-binding Rossmann-fold domains"/>
    <property type="match status" value="1"/>
</dbReference>
<comment type="caution">
    <text evidence="8">The sequence shown here is derived from an EMBL/GenBank/DDBJ whole genome shotgun (WGS) entry which is preliminary data.</text>
</comment>
<dbReference type="InterPro" id="IPR036291">
    <property type="entry name" value="NAD(P)-bd_dom_sf"/>
</dbReference>
<dbReference type="PANTHER" id="PTHR43818:SF7">
    <property type="entry name" value="DEHYDROGENASE"/>
    <property type="match status" value="1"/>
</dbReference>
<keyword evidence="3" id="KW-0520">NAD</keyword>
<evidence type="ECO:0000313" key="9">
    <source>
        <dbReference type="Proteomes" id="UP000277952"/>
    </source>
</evidence>
<dbReference type="EMBL" id="RBNS01000079">
    <property type="protein sequence ID" value="RML55972.1"/>
    <property type="molecule type" value="Genomic_DNA"/>
</dbReference>
<name>A0A3M2WWX8_PSEA0</name>
<dbReference type="EC" id="1.1.1.48" evidence="6"/>
<evidence type="ECO:0000256" key="1">
    <source>
        <dbReference type="ARBA" id="ARBA00010928"/>
    </source>
</evidence>
<dbReference type="FunFam" id="3.40.50.720:FF:000689">
    <property type="entry name" value="D-galactose 1-dehydrogenase"/>
    <property type="match status" value="1"/>
</dbReference>
<keyword evidence="2" id="KW-0560">Oxidoreductase</keyword>
<evidence type="ECO:0000256" key="2">
    <source>
        <dbReference type="ARBA" id="ARBA00023002"/>
    </source>
</evidence>
<gene>
    <name evidence="8" type="ORF">ALQ94_05201</name>
</gene>
<dbReference type="AlphaFoldDB" id="A0A3M2WWX8"/>
<reference evidence="8 9" key="1">
    <citation type="submission" date="2018-08" db="EMBL/GenBank/DDBJ databases">
        <title>Recombination of ecologically and evolutionarily significant loci maintains genetic cohesion in the Pseudomonas syringae species complex.</title>
        <authorList>
            <person name="Dillon M."/>
            <person name="Thakur S."/>
            <person name="Almeida R.N.D."/>
            <person name="Weir B.S."/>
            <person name="Guttman D.S."/>
        </authorList>
    </citation>
    <scope>NUCLEOTIDE SEQUENCE [LARGE SCALE GENOMIC DNA]</scope>
    <source>
        <strain evidence="8 9">19322</strain>
    </source>
</reference>
<keyword evidence="4" id="KW-0119">Carbohydrate metabolism</keyword>
<dbReference type="PANTHER" id="PTHR43818">
    <property type="entry name" value="BCDNA.GH03377"/>
    <property type="match status" value="1"/>
</dbReference>
<evidence type="ECO:0000256" key="5">
    <source>
        <dbReference type="ARBA" id="ARBA00052411"/>
    </source>
</evidence>
<dbReference type="GO" id="GO:0019151">
    <property type="term" value="F:galactose 1-dehydrogenase activity"/>
    <property type="evidence" value="ECO:0007669"/>
    <property type="project" value="UniProtKB-EC"/>
</dbReference>